<feature type="transmembrane region" description="Helical" evidence="6">
    <location>
        <begin position="254"/>
        <end position="274"/>
    </location>
</feature>
<evidence type="ECO:0000256" key="4">
    <source>
        <dbReference type="ARBA" id="ARBA00022989"/>
    </source>
</evidence>
<organism evidence="8">
    <name type="scientific">Cladocopium goreaui</name>
    <dbReference type="NCBI Taxonomy" id="2562237"/>
    <lineage>
        <taxon>Eukaryota</taxon>
        <taxon>Sar</taxon>
        <taxon>Alveolata</taxon>
        <taxon>Dinophyceae</taxon>
        <taxon>Suessiales</taxon>
        <taxon>Symbiodiniaceae</taxon>
        <taxon>Cladocopium</taxon>
    </lineage>
</organism>
<feature type="domain" description="Major facilitator superfamily associated" evidence="7">
    <location>
        <begin position="18"/>
        <end position="369"/>
    </location>
</feature>
<evidence type="ECO:0000256" key="5">
    <source>
        <dbReference type="ARBA" id="ARBA00023136"/>
    </source>
</evidence>
<feature type="transmembrane region" description="Helical" evidence="6">
    <location>
        <begin position="286"/>
        <end position="306"/>
    </location>
</feature>
<dbReference type="OrthoDB" id="416559at2759"/>
<dbReference type="EMBL" id="CAMXCT010001849">
    <property type="protein sequence ID" value="CAI3993589.1"/>
    <property type="molecule type" value="Genomic_DNA"/>
</dbReference>
<feature type="transmembrane region" description="Helical" evidence="6">
    <location>
        <begin position="214"/>
        <end position="234"/>
    </location>
</feature>
<reference evidence="8" key="1">
    <citation type="submission" date="2022-10" db="EMBL/GenBank/DDBJ databases">
        <authorList>
            <person name="Chen Y."/>
            <person name="Dougan E. K."/>
            <person name="Chan C."/>
            <person name="Rhodes N."/>
            <person name="Thang M."/>
        </authorList>
    </citation>
    <scope>NUCLEOTIDE SEQUENCE</scope>
</reference>
<gene>
    <name evidence="8" type="ORF">C1SCF055_LOCUS20322</name>
</gene>
<dbReference type="Gene3D" id="1.20.1250.20">
    <property type="entry name" value="MFS general substrate transporter like domains"/>
    <property type="match status" value="2"/>
</dbReference>
<evidence type="ECO:0000313" key="10">
    <source>
        <dbReference type="EMBL" id="CAL4780901.1"/>
    </source>
</evidence>
<dbReference type="AlphaFoldDB" id="A0A9P1FXS8"/>
<dbReference type="Proteomes" id="UP001152797">
    <property type="component" value="Unassembled WGS sequence"/>
</dbReference>
<comment type="caution">
    <text evidence="8">The sequence shown here is derived from an EMBL/GenBank/DDBJ whole genome shotgun (WGS) entry which is preliminary data.</text>
</comment>
<dbReference type="InterPro" id="IPR024989">
    <property type="entry name" value="MFS_assoc_dom"/>
</dbReference>
<evidence type="ECO:0000313" key="9">
    <source>
        <dbReference type="EMBL" id="CAL1146964.1"/>
    </source>
</evidence>
<reference evidence="9" key="2">
    <citation type="submission" date="2024-04" db="EMBL/GenBank/DDBJ databases">
        <authorList>
            <person name="Chen Y."/>
            <person name="Shah S."/>
            <person name="Dougan E. K."/>
            <person name="Thang M."/>
            <person name="Chan C."/>
        </authorList>
    </citation>
    <scope>NUCLEOTIDE SEQUENCE [LARGE SCALE GENOMIC DNA]</scope>
</reference>
<dbReference type="InterPro" id="IPR036259">
    <property type="entry name" value="MFS_trans_sf"/>
</dbReference>
<evidence type="ECO:0000256" key="6">
    <source>
        <dbReference type="SAM" id="Phobius"/>
    </source>
</evidence>
<dbReference type="PANTHER" id="PTHR16172:SF41">
    <property type="entry name" value="MAJOR FACILITATOR SUPERFAMILY DOMAIN-CONTAINING PROTEIN 6-LIKE"/>
    <property type="match status" value="1"/>
</dbReference>
<comment type="subcellular location">
    <subcellularLocation>
        <location evidence="1">Membrane</location>
        <topology evidence="1">Multi-pass membrane protein</topology>
    </subcellularLocation>
</comment>
<accession>A0A9P1FXS8</accession>
<dbReference type="EMBL" id="CAMXCT030001849">
    <property type="protein sequence ID" value="CAL4780901.1"/>
    <property type="molecule type" value="Genomic_DNA"/>
</dbReference>
<proteinExistence type="inferred from homology"/>
<keyword evidence="11" id="KW-1185">Reference proteome</keyword>
<dbReference type="Pfam" id="PF12832">
    <property type="entry name" value="MFS_1_like"/>
    <property type="match status" value="1"/>
</dbReference>
<keyword evidence="10" id="KW-0675">Receptor</keyword>
<dbReference type="GO" id="GO:0016020">
    <property type="term" value="C:membrane"/>
    <property type="evidence" value="ECO:0007669"/>
    <property type="project" value="UniProtKB-SubCell"/>
</dbReference>
<dbReference type="InterPro" id="IPR051717">
    <property type="entry name" value="MFS_MFSD6"/>
</dbReference>
<comment type="similarity">
    <text evidence="2">Belongs to the major facilitator superfamily. MFSD6 family.</text>
</comment>
<evidence type="ECO:0000313" key="8">
    <source>
        <dbReference type="EMBL" id="CAI3993589.1"/>
    </source>
</evidence>
<feature type="transmembrane region" description="Helical" evidence="6">
    <location>
        <begin position="385"/>
        <end position="405"/>
    </location>
</feature>
<feature type="transmembrane region" description="Helical" evidence="6">
    <location>
        <begin position="84"/>
        <end position="102"/>
    </location>
</feature>
<evidence type="ECO:0000256" key="3">
    <source>
        <dbReference type="ARBA" id="ARBA00022692"/>
    </source>
</evidence>
<feature type="transmembrane region" description="Helical" evidence="6">
    <location>
        <begin position="108"/>
        <end position="129"/>
    </location>
</feature>
<dbReference type="PANTHER" id="PTHR16172">
    <property type="entry name" value="MAJOR FACILITATOR SUPERFAMILY DOMAIN-CONTAINING PROTEIN 6-LIKE"/>
    <property type="match status" value="1"/>
</dbReference>
<keyword evidence="4 6" id="KW-1133">Transmembrane helix</keyword>
<feature type="transmembrane region" description="Helical" evidence="6">
    <location>
        <begin position="174"/>
        <end position="194"/>
    </location>
</feature>
<name>A0A9P1FXS8_9DINO</name>
<evidence type="ECO:0000259" key="7">
    <source>
        <dbReference type="Pfam" id="PF12832"/>
    </source>
</evidence>
<keyword evidence="5 6" id="KW-0472">Membrane</keyword>
<dbReference type="SUPFAM" id="SSF103473">
    <property type="entry name" value="MFS general substrate transporter"/>
    <property type="match status" value="1"/>
</dbReference>
<dbReference type="EMBL" id="CAMXCT020001849">
    <property type="protein sequence ID" value="CAL1146964.1"/>
    <property type="molecule type" value="Genomic_DNA"/>
</dbReference>
<feature type="transmembrane region" description="Helical" evidence="6">
    <location>
        <begin position="354"/>
        <end position="373"/>
    </location>
</feature>
<sequence length="431" mass="47629">MTAMTDADPVDARPHTPLWTLKACQLLGSAAWACFGRFINVFWSDIGVTRTEVGILSLSNLVAAFIGQLFWSMVTDRLGEYKRVLVGTSLAGTVIIFFNMVPAVQSSFWLLAAVSVSSSFFLSTGGPIIDAMCVSVLKEQESEEQYGDQRLWCAVGWGGMSLIAGQLIDTFGISFMFWGFASIQSMYLSVCLFYMPMAKDRGQQNEQTVSLKQFLTFDVAWFFANLFVYGLAMSVVENFLLVFLNEDFDNTPKLLLGASTAMMCFFEVPVFKYVEKVWANNKDRLTSVLMACKVVLAFRCICYTLLPASNPWLVLLIEPLHGFTFAAMWSATVEYGQRIAPPGCVARMQALVNGLYSGVAMGLGTAMWGPLVMQPPKGSGFWNCFRLDAAAIVIWGIIWQMGLMIRRRSKAARSAAMITAEQPLAEITPSA</sequence>
<keyword evidence="3 6" id="KW-0812">Transmembrane</keyword>
<evidence type="ECO:0000256" key="1">
    <source>
        <dbReference type="ARBA" id="ARBA00004141"/>
    </source>
</evidence>
<protein>
    <submittedName>
        <fullName evidence="10">Major facilitator superfamily domain-containing protein 6 (Macrophage MHC class I receptor 2 homolog)</fullName>
    </submittedName>
</protein>
<feature type="transmembrane region" description="Helical" evidence="6">
    <location>
        <begin position="53"/>
        <end position="72"/>
    </location>
</feature>
<evidence type="ECO:0000313" key="11">
    <source>
        <dbReference type="Proteomes" id="UP001152797"/>
    </source>
</evidence>
<feature type="transmembrane region" description="Helical" evidence="6">
    <location>
        <begin position="312"/>
        <end position="333"/>
    </location>
</feature>
<evidence type="ECO:0000256" key="2">
    <source>
        <dbReference type="ARBA" id="ARBA00005241"/>
    </source>
</evidence>